<keyword evidence="2" id="KW-0472">Membrane</keyword>
<reference evidence="4 5" key="1">
    <citation type="submission" date="2022-12" db="EMBL/GenBank/DDBJ databases">
        <title>Chromosome-level genome assembly of true bugs.</title>
        <authorList>
            <person name="Ma L."/>
            <person name="Li H."/>
        </authorList>
    </citation>
    <scope>NUCLEOTIDE SEQUENCE [LARGE SCALE GENOMIC DNA]</scope>
    <source>
        <strain evidence="4">Lab_2022b</strain>
    </source>
</reference>
<dbReference type="AlphaFoldDB" id="A0AAW1DCQ9"/>
<dbReference type="Proteomes" id="UP001461498">
    <property type="component" value="Unassembled WGS sequence"/>
</dbReference>
<keyword evidence="5" id="KW-1185">Reference proteome</keyword>
<dbReference type="InterPro" id="IPR017853">
    <property type="entry name" value="GH"/>
</dbReference>
<feature type="domain" description="Glycosyl hydrolase family 13 catalytic" evidence="3">
    <location>
        <begin position="215"/>
        <end position="545"/>
    </location>
</feature>
<dbReference type="PANTHER" id="PTHR10357">
    <property type="entry name" value="ALPHA-AMYLASE FAMILY MEMBER"/>
    <property type="match status" value="1"/>
</dbReference>
<gene>
    <name evidence="4" type="ORF">O3M35_007647</name>
</gene>
<evidence type="ECO:0000259" key="3">
    <source>
        <dbReference type="SMART" id="SM00642"/>
    </source>
</evidence>
<organism evidence="4 5">
    <name type="scientific">Rhynocoris fuscipes</name>
    <dbReference type="NCBI Taxonomy" id="488301"/>
    <lineage>
        <taxon>Eukaryota</taxon>
        <taxon>Metazoa</taxon>
        <taxon>Ecdysozoa</taxon>
        <taxon>Arthropoda</taxon>
        <taxon>Hexapoda</taxon>
        <taxon>Insecta</taxon>
        <taxon>Pterygota</taxon>
        <taxon>Neoptera</taxon>
        <taxon>Paraneoptera</taxon>
        <taxon>Hemiptera</taxon>
        <taxon>Heteroptera</taxon>
        <taxon>Panheteroptera</taxon>
        <taxon>Cimicomorpha</taxon>
        <taxon>Reduviidae</taxon>
        <taxon>Harpactorinae</taxon>
        <taxon>Harpactorini</taxon>
        <taxon>Rhynocoris</taxon>
    </lineage>
</organism>
<keyword evidence="2" id="KW-1133">Transmembrane helix</keyword>
<dbReference type="SUPFAM" id="SSF51445">
    <property type="entry name" value="(Trans)glycosidases"/>
    <property type="match status" value="1"/>
</dbReference>
<evidence type="ECO:0000256" key="2">
    <source>
        <dbReference type="SAM" id="Phobius"/>
    </source>
</evidence>
<dbReference type="Pfam" id="PF00128">
    <property type="entry name" value="Alpha-amylase"/>
    <property type="match status" value="1"/>
</dbReference>
<feature type="region of interest" description="Disordered" evidence="1">
    <location>
        <begin position="85"/>
        <end position="116"/>
    </location>
</feature>
<comment type="caution">
    <text evidence="4">The sequence shown here is derived from an EMBL/GenBank/DDBJ whole genome shotgun (WGS) entry which is preliminary data.</text>
</comment>
<evidence type="ECO:0000313" key="5">
    <source>
        <dbReference type="Proteomes" id="UP001461498"/>
    </source>
</evidence>
<protein>
    <recommendedName>
        <fullName evidence="3">Glycosyl hydrolase family 13 catalytic domain-containing protein</fullName>
    </recommendedName>
</protein>
<proteinExistence type="predicted"/>
<feature type="transmembrane region" description="Helical" evidence="2">
    <location>
        <begin position="174"/>
        <end position="194"/>
    </location>
</feature>
<evidence type="ECO:0000313" key="4">
    <source>
        <dbReference type="EMBL" id="KAK9507878.1"/>
    </source>
</evidence>
<evidence type="ECO:0000256" key="1">
    <source>
        <dbReference type="SAM" id="MobiDB-lite"/>
    </source>
</evidence>
<sequence length="678" mass="75968">MNSVPNAPTNLFLGLPGTPEFSASSVDEESISICPLLTPSPSTANFHHPLAINSISGYERQLSPSSEDTEISTLPASLAAASDFPDLDGSSKKTKSNADRLLDNGGLEGSSSSSSCSVMQDSTASAQLLNYLSLSADPSSQEKGAIKAAQLLGLSKSAQEYSFVNWNWTAIRKWCFWGVMSLTVACVCVIIGYMTTIPRRCDPPRAWYQGSLIYQLFPPSFQDSDANGIGDLKGVTSRISYFEKLGAKGIRLSYIYPTQLYPEYYDRVLNLTQIDKNIGDFDDFRVLVDTLHSRNISIILDIPLYPYFDELKVRPREEWEDKEIVKHVIVNNHILVNAQNKTRTFGPDRGEITDILTFWLNIGVDGFYLHGLEHFVNDDKFIAQVLEWRNEMSRYKQAFDKILICSEDVINHIEELTISEAEYKLDVIMKSFDLINVKVDPFTEGTESIKHKLDRLQNGIIYSKPTFPWVYWTSGDIHTRRLASKAPYGNLSLAAILTTMVLPGTTGIFYGDEIALVDINDPDDERVDIKHAHHLGPMHWSDTLRGVGFSQGGMLPWLPISRAKLPLSSTNIIAAMSSFRDSNPGIYMKAIWKNQQILPSASIRYIDDKVITIERAYPRRHTYLLLANLGETSVTRDLSSHYYGGDVVLDTSLSPMRYVTFHKTKLVPGQVLLSKLDK</sequence>
<dbReference type="Gene3D" id="3.20.20.80">
    <property type="entry name" value="Glycosidases"/>
    <property type="match status" value="1"/>
</dbReference>
<dbReference type="EMBL" id="JAPXFL010000004">
    <property type="protein sequence ID" value="KAK9507878.1"/>
    <property type="molecule type" value="Genomic_DNA"/>
</dbReference>
<keyword evidence="2" id="KW-0812">Transmembrane</keyword>
<dbReference type="GO" id="GO:0005975">
    <property type="term" value="P:carbohydrate metabolic process"/>
    <property type="evidence" value="ECO:0007669"/>
    <property type="project" value="InterPro"/>
</dbReference>
<accession>A0AAW1DCQ9</accession>
<dbReference type="InterPro" id="IPR006047">
    <property type="entry name" value="GH13_cat_dom"/>
</dbReference>
<name>A0AAW1DCQ9_9HEMI</name>
<dbReference type="SMART" id="SM00642">
    <property type="entry name" value="Aamy"/>
    <property type="match status" value="1"/>
</dbReference>
<dbReference type="PANTHER" id="PTHR10357:SF225">
    <property type="entry name" value="MALTASE 1-LIKE PROTEIN"/>
    <property type="match status" value="1"/>
</dbReference>